<evidence type="ECO:0000313" key="2">
    <source>
        <dbReference type="EMBL" id="KAI9178561.1"/>
    </source>
</evidence>
<proteinExistence type="predicted"/>
<name>A0AAD5IY31_ACENE</name>
<accession>A0AAD5IY31</accession>
<gene>
    <name evidence="2" type="ORF">LWI28_027917</name>
</gene>
<dbReference type="Pfam" id="PF05019">
    <property type="entry name" value="Coq4"/>
    <property type="match status" value="1"/>
</dbReference>
<sequence length="183" mass="19734">MIVESARVRLNLWQQAAVAVGSAVGALLDPRRADLIAALGETTGKPAFQSVLERMKRSPEGRTPAEKIIQGTSMTLGQVEAFFKDKVQDSPNGRNVDMSNDEVSKHKVAEPAPIVDSISNGTSEAAVQASGNGLEVKVALSNQDTLIDVEEHDRSIKSGGRKKNHSVKTWYDNETFEGVSSYP</sequence>
<dbReference type="EMBL" id="JAJSOW010000102">
    <property type="protein sequence ID" value="KAI9178561.1"/>
    <property type="molecule type" value="Genomic_DNA"/>
</dbReference>
<dbReference type="AlphaFoldDB" id="A0AAD5IY31"/>
<dbReference type="PANTHER" id="PTHR12922">
    <property type="entry name" value="UBIQUINONE BIOSYNTHESIS PROTEIN"/>
    <property type="match status" value="1"/>
</dbReference>
<keyword evidence="3" id="KW-1185">Reference proteome</keyword>
<evidence type="ECO:0000313" key="3">
    <source>
        <dbReference type="Proteomes" id="UP001064489"/>
    </source>
</evidence>
<keyword evidence="1" id="KW-0831">Ubiquinone biosynthesis</keyword>
<reference evidence="2" key="1">
    <citation type="journal article" date="2022" name="Plant J.">
        <title>Strategies of tolerance reflected in two North American maple genomes.</title>
        <authorList>
            <person name="McEvoy S.L."/>
            <person name="Sezen U.U."/>
            <person name="Trouern-Trend A."/>
            <person name="McMahon S.M."/>
            <person name="Schaberg P.G."/>
            <person name="Yang J."/>
            <person name="Wegrzyn J.L."/>
            <person name="Swenson N.G."/>
        </authorList>
    </citation>
    <scope>NUCLEOTIDE SEQUENCE</scope>
    <source>
        <strain evidence="2">91603</strain>
    </source>
</reference>
<comment type="caution">
    <text evidence="2">The sequence shown here is derived from an EMBL/GenBank/DDBJ whole genome shotgun (WGS) entry which is preliminary data.</text>
</comment>
<dbReference type="InterPro" id="IPR007715">
    <property type="entry name" value="Coq4"/>
</dbReference>
<dbReference type="PANTHER" id="PTHR12922:SF7">
    <property type="entry name" value="UBIQUINONE BIOSYNTHESIS PROTEIN COQ4 HOMOLOG, MITOCHONDRIAL"/>
    <property type="match status" value="1"/>
</dbReference>
<reference evidence="2" key="2">
    <citation type="submission" date="2023-02" db="EMBL/GenBank/DDBJ databases">
        <authorList>
            <person name="Swenson N.G."/>
            <person name="Wegrzyn J.L."/>
            <person name="Mcevoy S.L."/>
        </authorList>
    </citation>
    <scope>NUCLEOTIDE SEQUENCE</scope>
    <source>
        <strain evidence="2">91603</strain>
        <tissue evidence="2">Leaf</tissue>
    </source>
</reference>
<evidence type="ECO:0000256" key="1">
    <source>
        <dbReference type="ARBA" id="ARBA00022688"/>
    </source>
</evidence>
<dbReference type="Proteomes" id="UP001064489">
    <property type="component" value="Chromosome 5"/>
</dbReference>
<protein>
    <submittedName>
        <fullName evidence="2">Uncharacterized protein</fullName>
    </submittedName>
</protein>
<organism evidence="2 3">
    <name type="scientific">Acer negundo</name>
    <name type="common">Box elder</name>
    <dbReference type="NCBI Taxonomy" id="4023"/>
    <lineage>
        <taxon>Eukaryota</taxon>
        <taxon>Viridiplantae</taxon>
        <taxon>Streptophyta</taxon>
        <taxon>Embryophyta</taxon>
        <taxon>Tracheophyta</taxon>
        <taxon>Spermatophyta</taxon>
        <taxon>Magnoliopsida</taxon>
        <taxon>eudicotyledons</taxon>
        <taxon>Gunneridae</taxon>
        <taxon>Pentapetalae</taxon>
        <taxon>rosids</taxon>
        <taxon>malvids</taxon>
        <taxon>Sapindales</taxon>
        <taxon>Sapindaceae</taxon>
        <taxon>Hippocastanoideae</taxon>
        <taxon>Acereae</taxon>
        <taxon>Acer</taxon>
    </lineage>
</organism>
<dbReference type="GO" id="GO:0006744">
    <property type="term" value="P:ubiquinone biosynthetic process"/>
    <property type="evidence" value="ECO:0007669"/>
    <property type="project" value="UniProtKB-KW"/>
</dbReference>